<dbReference type="InterPro" id="IPR000524">
    <property type="entry name" value="Tscrpt_reg_HTH_GntR"/>
</dbReference>
<dbReference type="SUPFAM" id="SSF46785">
    <property type="entry name" value="Winged helix' DNA-binding domain"/>
    <property type="match status" value="1"/>
</dbReference>
<sequence length="370" mass="38771">MAVHSEELRRRIVAEINAGTPGAKLGSERDLAERYGTSRSSLRQVLAALEEAGLVHRVIGRAGGIFISHGQVERHLSDVVGVPAFLANQGYVAGTRVLSTRITTPDDATRTALRLGPGDYVIEIQRVRLADGSPISLEHAQFPADAFPGLLDQQLGGSLYEILESQYGLVTGRADERIEAVSATSSEATLLGIKPKAALLLITRVTYDQNGSPCEFSRDLFRGDRTRWRSQRKAAVSPPTPTPTPPRSRCNDRPADVTPVADCQPFSDCSSGLTIRKPSGSAIASSTSRAGPGPAGRSGLSASSLVSSVSGSPARSAPCHCSGGSTTSSPSALATSSESVDSLGERVSSGPSSISLMVVGCPRRRGGKLR</sequence>
<dbReference type="Pfam" id="PF00392">
    <property type="entry name" value="GntR"/>
    <property type="match status" value="1"/>
</dbReference>
<dbReference type="GO" id="GO:0003677">
    <property type="term" value="F:DNA binding"/>
    <property type="evidence" value="ECO:0007669"/>
    <property type="project" value="UniProtKB-KW"/>
</dbReference>
<evidence type="ECO:0000259" key="5">
    <source>
        <dbReference type="PROSITE" id="PS50949"/>
    </source>
</evidence>
<evidence type="ECO:0000313" key="6">
    <source>
        <dbReference type="EMBL" id="CQD14951.1"/>
    </source>
</evidence>
<keyword evidence="3" id="KW-0804">Transcription</keyword>
<proteinExistence type="predicted"/>
<name>A0A0U1DF41_9MYCO</name>
<evidence type="ECO:0000256" key="4">
    <source>
        <dbReference type="SAM" id="MobiDB-lite"/>
    </source>
</evidence>
<feature type="domain" description="HTH gntR-type" evidence="5">
    <location>
        <begin position="1"/>
        <end position="70"/>
    </location>
</feature>
<dbReference type="AlphaFoldDB" id="A0A0U1DF41"/>
<dbReference type="PANTHER" id="PTHR44846:SF1">
    <property type="entry name" value="MANNOSYL-D-GLYCERATE TRANSPORT_METABOLISM SYSTEM REPRESSOR MNGR-RELATED"/>
    <property type="match status" value="1"/>
</dbReference>
<dbReference type="SMART" id="SM00345">
    <property type="entry name" value="HTH_GNTR"/>
    <property type="match status" value="1"/>
</dbReference>
<evidence type="ECO:0000256" key="1">
    <source>
        <dbReference type="ARBA" id="ARBA00023015"/>
    </source>
</evidence>
<organism evidence="6 7">
    <name type="scientific">Mycolicibacterium conceptionense</name>
    <dbReference type="NCBI Taxonomy" id="451644"/>
    <lineage>
        <taxon>Bacteria</taxon>
        <taxon>Bacillati</taxon>
        <taxon>Actinomycetota</taxon>
        <taxon>Actinomycetes</taxon>
        <taxon>Mycobacteriales</taxon>
        <taxon>Mycobacteriaceae</taxon>
        <taxon>Mycolicibacterium</taxon>
    </lineage>
</organism>
<dbReference type="SUPFAM" id="SSF64288">
    <property type="entry name" value="Chorismate lyase-like"/>
    <property type="match status" value="1"/>
</dbReference>
<dbReference type="InterPro" id="IPR036388">
    <property type="entry name" value="WH-like_DNA-bd_sf"/>
</dbReference>
<dbReference type="PANTHER" id="PTHR44846">
    <property type="entry name" value="MANNOSYL-D-GLYCERATE TRANSPORT/METABOLISM SYSTEM REPRESSOR MNGR-RELATED"/>
    <property type="match status" value="1"/>
</dbReference>
<dbReference type="SMART" id="SM00866">
    <property type="entry name" value="UTRA"/>
    <property type="match status" value="1"/>
</dbReference>
<feature type="compositionally biased region" description="Low complexity" evidence="4">
    <location>
        <begin position="288"/>
        <end position="339"/>
    </location>
</feature>
<evidence type="ECO:0000256" key="2">
    <source>
        <dbReference type="ARBA" id="ARBA00023125"/>
    </source>
</evidence>
<gene>
    <name evidence="6" type="ORF">BN970_03102</name>
</gene>
<accession>A0A0U1DF41</accession>
<protein>
    <submittedName>
        <fullName evidence="6">GntR family transcriptional regulator</fullName>
    </submittedName>
</protein>
<feature type="region of interest" description="Disordered" evidence="4">
    <location>
        <begin position="227"/>
        <end position="256"/>
    </location>
</feature>
<dbReference type="InterPro" id="IPR050679">
    <property type="entry name" value="Bact_HTH_transcr_reg"/>
</dbReference>
<dbReference type="GO" id="GO:0045892">
    <property type="term" value="P:negative regulation of DNA-templated transcription"/>
    <property type="evidence" value="ECO:0007669"/>
    <property type="project" value="TreeGrafter"/>
</dbReference>
<dbReference type="PRINTS" id="PR00035">
    <property type="entry name" value="HTHGNTR"/>
</dbReference>
<dbReference type="InterPro" id="IPR011663">
    <property type="entry name" value="UTRA"/>
</dbReference>
<feature type="region of interest" description="Disordered" evidence="4">
    <location>
        <begin position="280"/>
        <end position="370"/>
    </location>
</feature>
<evidence type="ECO:0000256" key="3">
    <source>
        <dbReference type="ARBA" id="ARBA00023163"/>
    </source>
</evidence>
<reference evidence="6 7" key="1">
    <citation type="submission" date="2015-03" db="EMBL/GenBank/DDBJ databases">
        <authorList>
            <person name="Murphy D."/>
        </authorList>
    </citation>
    <scope>NUCLEOTIDE SEQUENCE [LARGE SCALE GENOMIC DNA]</scope>
    <source>
        <strain evidence="6 7">D16</strain>
    </source>
</reference>
<keyword evidence="2" id="KW-0238">DNA-binding</keyword>
<dbReference type="InterPro" id="IPR036390">
    <property type="entry name" value="WH_DNA-bd_sf"/>
</dbReference>
<dbReference type="Gene3D" id="1.10.10.10">
    <property type="entry name" value="Winged helix-like DNA-binding domain superfamily/Winged helix DNA-binding domain"/>
    <property type="match status" value="1"/>
</dbReference>
<keyword evidence="1" id="KW-0805">Transcription regulation</keyword>
<dbReference type="EMBL" id="CTEF01000002">
    <property type="protein sequence ID" value="CQD14951.1"/>
    <property type="molecule type" value="Genomic_DNA"/>
</dbReference>
<dbReference type="Pfam" id="PF07702">
    <property type="entry name" value="UTRA"/>
    <property type="match status" value="1"/>
</dbReference>
<evidence type="ECO:0000313" key="7">
    <source>
        <dbReference type="Proteomes" id="UP000182227"/>
    </source>
</evidence>
<dbReference type="Gene3D" id="3.40.1410.10">
    <property type="entry name" value="Chorismate lyase-like"/>
    <property type="match status" value="1"/>
</dbReference>
<dbReference type="InterPro" id="IPR028978">
    <property type="entry name" value="Chorismate_lyase_/UTRA_dom_sf"/>
</dbReference>
<dbReference type="CDD" id="cd07377">
    <property type="entry name" value="WHTH_GntR"/>
    <property type="match status" value="1"/>
</dbReference>
<dbReference type="PROSITE" id="PS50949">
    <property type="entry name" value="HTH_GNTR"/>
    <property type="match status" value="1"/>
</dbReference>
<dbReference type="GO" id="GO:0003700">
    <property type="term" value="F:DNA-binding transcription factor activity"/>
    <property type="evidence" value="ECO:0007669"/>
    <property type="project" value="InterPro"/>
</dbReference>
<dbReference type="Proteomes" id="UP000182227">
    <property type="component" value="Unassembled WGS sequence"/>
</dbReference>